<proteinExistence type="predicted"/>
<organism evidence="4 5">
    <name type="scientific">Sphingobacterium phlebotomi</name>
    <dbReference type="NCBI Taxonomy" id="2605433"/>
    <lineage>
        <taxon>Bacteria</taxon>
        <taxon>Pseudomonadati</taxon>
        <taxon>Bacteroidota</taxon>
        <taxon>Sphingobacteriia</taxon>
        <taxon>Sphingobacteriales</taxon>
        <taxon>Sphingobacteriaceae</taxon>
        <taxon>Sphingobacterium</taxon>
    </lineage>
</organism>
<dbReference type="Pfam" id="PF13320">
    <property type="entry name" value="GH123_cat"/>
    <property type="match status" value="1"/>
</dbReference>
<dbReference type="Proteomes" id="UP000322362">
    <property type="component" value="Unassembled WGS sequence"/>
</dbReference>
<dbReference type="EMBL" id="VTAV01000004">
    <property type="protein sequence ID" value="TYR36728.1"/>
    <property type="molecule type" value="Genomic_DNA"/>
</dbReference>
<keyword evidence="5" id="KW-1185">Reference proteome</keyword>
<dbReference type="InterPro" id="IPR053850">
    <property type="entry name" value="Glyco_hydro_123_N_2"/>
</dbReference>
<sequence>MNLNTKKLKGVLYSAILLGMAAACTQNQQEQERKTPFELASFTELPDPTTDTLSDWSKVESGLHASFVTIDKRFPKSIAPDFAIEKQESVTGWRGERVSAQILLWTNAEVADAQVEVSGFRTENGEDLPADIASAHFVRYVMTDEFAGGCGHRKPENFASSLSPDMLDNLTSFSLEAKKVRPVWVTVRIPADAKPGNYTAKVQVKAGDVPTQELDLSLHVIDQVLPKPSEWTYHLDQWQHPSAVARVEGLEMWSEEHFEALKPQMQMLADVGQKVVTATLNKDPWNVQTFDPYADMIIWTKQKDGSWKYDYSVFDKWVQFMLDLGINKMINCYSIIPWNNEIHYQDEASDELVNVEAKPGTPIFEELWTPFLEDFVAHLRGKGWLEKTNIAIDERTREEVDGALSLLQKVSPELGVSYADNQKTYQRYPNSDDISIALGHPFSAEDLKDRQSRGLNTTFYICCSDAFPNQFTFSDPAESALLAWYAEAANFDGMLRWAFNSWVENPLLDSRFRTWPAGDTYIVYPNARSSIRYERLLEGLQDYAKIQVIKHTLQDKGDQANLDRLENAIQKLKITERNETWNQDLNDAKALLNELSVQLAQQE</sequence>
<dbReference type="PROSITE" id="PS51257">
    <property type="entry name" value="PROKAR_LIPOPROTEIN"/>
    <property type="match status" value="1"/>
</dbReference>
<feature type="chain" id="PRO_5022910182" evidence="1">
    <location>
        <begin position="26"/>
        <end position="603"/>
    </location>
</feature>
<protein>
    <submittedName>
        <fullName evidence="4">DUF4091 domain-containing protein</fullName>
    </submittedName>
</protein>
<accession>A0A5D4H7R4</accession>
<dbReference type="Pfam" id="PF22680">
    <property type="entry name" value="Glyco_hydro_123_N_2"/>
    <property type="match status" value="1"/>
</dbReference>
<evidence type="ECO:0000313" key="5">
    <source>
        <dbReference type="Proteomes" id="UP000322362"/>
    </source>
</evidence>
<keyword evidence="1" id="KW-0732">Signal</keyword>
<comment type="caution">
    <text evidence="4">The sequence shown here is derived from an EMBL/GenBank/DDBJ whole genome shotgun (WGS) entry which is preliminary data.</text>
</comment>
<feature type="domain" description="Glycoside hydrolase 123 N-terminal" evidence="3">
    <location>
        <begin position="67"/>
        <end position="205"/>
    </location>
</feature>
<reference evidence="4 5" key="1">
    <citation type="submission" date="2019-08" db="EMBL/GenBank/DDBJ databases">
        <title>Phlebobacter frassis gen. nov. sp. nov., a new member of family Sphingobacteriaceae isolated from sand fly rearing media.</title>
        <authorList>
            <person name="Kakumanu M.L."/>
            <person name="Marayati B.F."/>
            <person name="Wada-Katsumata A."/>
            <person name="Wasserberg G."/>
            <person name="Schal C."/>
            <person name="Apperson C.S."/>
            <person name="Ponnusamy L."/>
        </authorList>
    </citation>
    <scope>NUCLEOTIDE SEQUENCE [LARGE SCALE GENOMIC DNA]</scope>
    <source>
        <strain evidence="4 5">SSI9</strain>
    </source>
</reference>
<feature type="signal peptide" evidence="1">
    <location>
        <begin position="1"/>
        <end position="25"/>
    </location>
</feature>
<evidence type="ECO:0000259" key="3">
    <source>
        <dbReference type="Pfam" id="PF22680"/>
    </source>
</evidence>
<feature type="domain" description="Glycoside hydrolase 123 catalytic" evidence="2">
    <location>
        <begin position="238"/>
        <end position="548"/>
    </location>
</feature>
<evidence type="ECO:0000256" key="1">
    <source>
        <dbReference type="SAM" id="SignalP"/>
    </source>
</evidence>
<evidence type="ECO:0000313" key="4">
    <source>
        <dbReference type="EMBL" id="TYR36728.1"/>
    </source>
</evidence>
<gene>
    <name evidence="4" type="ORF">FXV77_08990</name>
</gene>
<dbReference type="AlphaFoldDB" id="A0A5D4H7R4"/>
<evidence type="ECO:0000259" key="2">
    <source>
        <dbReference type="Pfam" id="PF13320"/>
    </source>
</evidence>
<name>A0A5D4H7R4_9SPHI</name>
<dbReference type="InterPro" id="IPR025150">
    <property type="entry name" value="GH123_cat"/>
</dbReference>